<feature type="compositionally biased region" description="Low complexity" evidence="1">
    <location>
        <begin position="230"/>
        <end position="248"/>
    </location>
</feature>
<feature type="compositionally biased region" description="Basic and acidic residues" evidence="1">
    <location>
        <begin position="367"/>
        <end position="386"/>
    </location>
</feature>
<feature type="region of interest" description="Disordered" evidence="1">
    <location>
        <begin position="412"/>
        <end position="436"/>
    </location>
</feature>
<feature type="compositionally biased region" description="Polar residues" evidence="1">
    <location>
        <begin position="281"/>
        <end position="299"/>
    </location>
</feature>
<name>A0A9P6NM49_9BASI</name>
<reference evidence="2" key="1">
    <citation type="submission" date="2013-11" db="EMBL/GenBank/DDBJ databases">
        <title>Genome sequence of the fusiform rust pathogen reveals effectors for host alternation and coevolution with pine.</title>
        <authorList>
            <consortium name="DOE Joint Genome Institute"/>
            <person name="Smith K."/>
            <person name="Pendleton A."/>
            <person name="Kubisiak T."/>
            <person name="Anderson C."/>
            <person name="Salamov A."/>
            <person name="Aerts A."/>
            <person name="Riley R."/>
            <person name="Clum A."/>
            <person name="Lindquist E."/>
            <person name="Ence D."/>
            <person name="Campbell M."/>
            <person name="Kronenberg Z."/>
            <person name="Feau N."/>
            <person name="Dhillon B."/>
            <person name="Hamelin R."/>
            <person name="Burleigh J."/>
            <person name="Smith J."/>
            <person name="Yandell M."/>
            <person name="Nelson C."/>
            <person name="Grigoriev I."/>
            <person name="Davis J."/>
        </authorList>
    </citation>
    <scope>NUCLEOTIDE SEQUENCE</scope>
    <source>
        <strain evidence="2">G11</strain>
    </source>
</reference>
<sequence length="562" mass="59536">MLATAIAREREFDELLSQIRERERKRSQAFSTIVAKWAAQVPLPPDHSNTNSHAPTPTVHHTFAVFPSNTSSSPSTAKASLTRSSSPIRSPEPVSSPAVAGNLPPIPSPEPSSARSPVAKSVNLNQETSSADHQSPKASARSASVDHQSPKESARSVKAASVHSPIAVSVHSAGVASPVGLSIRSQSTTKPSIASVMSYIEEEARSVQTTKSGGEGKAESGNVTIRSPTAVSVHSASVASPVALSVRSQATLKPSAAYGMSKNEEDARSVRSIKSGDGRKSQSGSENGIPSIRSPTAVSIHSGGGESPIGLSGRSSATSRHSLVCEKADINDEVRSVRSAKSGGHDANGPERGGGEEEEGKSTLVDEGPRVEPVQKKEECVEKPQEDLETGATEAKEIELINLEAITEEEKVNVPVKEEEEGEVTKENVPEEEKVKGTCDTPVVVAAMTTTPPSVTTTISHQAQTNLSEKASSVKSLNYQHQHDHDHEEVGDDGNNNNNNNILKGKEEQEENVLDFEPILSSTKCPTTTTTTTSRSIVPTSINKVGTWYRIGNAGFKFMTFD</sequence>
<feature type="compositionally biased region" description="Basic and acidic residues" evidence="1">
    <location>
        <begin position="423"/>
        <end position="436"/>
    </location>
</feature>
<dbReference type="EMBL" id="MU167259">
    <property type="protein sequence ID" value="KAG0146553.1"/>
    <property type="molecule type" value="Genomic_DNA"/>
</dbReference>
<gene>
    <name evidence="2" type="ORF">CROQUDRAFT_513940</name>
</gene>
<feature type="region of interest" description="Disordered" evidence="1">
    <location>
        <begin position="480"/>
        <end position="502"/>
    </location>
</feature>
<feature type="compositionally biased region" description="Polar residues" evidence="1">
    <location>
        <begin position="67"/>
        <end position="88"/>
    </location>
</feature>
<accession>A0A9P6NM49</accession>
<protein>
    <submittedName>
        <fullName evidence="2">Uncharacterized protein</fullName>
    </submittedName>
</protein>
<keyword evidence="3" id="KW-1185">Reference proteome</keyword>
<dbReference type="AlphaFoldDB" id="A0A9P6NM49"/>
<dbReference type="Proteomes" id="UP000886653">
    <property type="component" value="Unassembled WGS sequence"/>
</dbReference>
<comment type="caution">
    <text evidence="2">The sequence shown here is derived from an EMBL/GenBank/DDBJ whole genome shotgun (WGS) entry which is preliminary data.</text>
</comment>
<feature type="region of interest" description="Disordered" evidence="1">
    <location>
        <begin position="205"/>
        <end position="395"/>
    </location>
</feature>
<feature type="compositionally biased region" description="Polar residues" evidence="1">
    <location>
        <begin position="122"/>
        <end position="147"/>
    </location>
</feature>
<evidence type="ECO:0000313" key="2">
    <source>
        <dbReference type="EMBL" id="KAG0146553.1"/>
    </source>
</evidence>
<proteinExistence type="predicted"/>
<feature type="compositionally biased region" description="Basic and acidic residues" evidence="1">
    <location>
        <begin position="262"/>
        <end position="280"/>
    </location>
</feature>
<feature type="compositionally biased region" description="Basic and acidic residues" evidence="1">
    <location>
        <begin position="323"/>
        <end position="336"/>
    </location>
</feature>
<evidence type="ECO:0000313" key="3">
    <source>
        <dbReference type="Proteomes" id="UP000886653"/>
    </source>
</evidence>
<feature type="region of interest" description="Disordered" evidence="1">
    <location>
        <begin position="42"/>
        <end position="191"/>
    </location>
</feature>
<organism evidence="2 3">
    <name type="scientific">Cronartium quercuum f. sp. fusiforme G11</name>
    <dbReference type="NCBI Taxonomy" id="708437"/>
    <lineage>
        <taxon>Eukaryota</taxon>
        <taxon>Fungi</taxon>
        <taxon>Dikarya</taxon>
        <taxon>Basidiomycota</taxon>
        <taxon>Pucciniomycotina</taxon>
        <taxon>Pucciniomycetes</taxon>
        <taxon>Pucciniales</taxon>
        <taxon>Coleosporiaceae</taxon>
        <taxon>Cronartium</taxon>
    </lineage>
</organism>
<evidence type="ECO:0000256" key="1">
    <source>
        <dbReference type="SAM" id="MobiDB-lite"/>
    </source>
</evidence>